<organism evidence="6 7">
    <name type="scientific">Desulfosarcina widdelii</name>
    <dbReference type="NCBI Taxonomy" id="947919"/>
    <lineage>
        <taxon>Bacteria</taxon>
        <taxon>Pseudomonadati</taxon>
        <taxon>Thermodesulfobacteriota</taxon>
        <taxon>Desulfobacteria</taxon>
        <taxon>Desulfobacterales</taxon>
        <taxon>Desulfosarcinaceae</taxon>
        <taxon>Desulfosarcina</taxon>
    </lineage>
</organism>
<dbReference type="EMBL" id="AP021875">
    <property type="protein sequence ID" value="BBO73617.1"/>
    <property type="molecule type" value="Genomic_DNA"/>
</dbReference>
<comment type="similarity">
    <text evidence="5">Belongs to the creatininase superfamily.</text>
</comment>
<gene>
    <name evidence="6" type="ORF">DSCW_10340</name>
</gene>
<dbReference type="InterPro" id="IPR024087">
    <property type="entry name" value="Creatininase-like_sf"/>
</dbReference>
<dbReference type="Pfam" id="PF02633">
    <property type="entry name" value="Creatininase"/>
    <property type="match status" value="1"/>
</dbReference>
<keyword evidence="4" id="KW-0862">Zinc</keyword>
<evidence type="ECO:0000256" key="5">
    <source>
        <dbReference type="ARBA" id="ARBA00024029"/>
    </source>
</evidence>
<reference evidence="6 7" key="1">
    <citation type="submission" date="2019-11" db="EMBL/GenBank/DDBJ databases">
        <title>Comparative genomics of hydrocarbon-degrading Desulfosarcina strains.</title>
        <authorList>
            <person name="Watanabe M."/>
            <person name="Kojima H."/>
            <person name="Fukui M."/>
        </authorList>
    </citation>
    <scope>NUCLEOTIDE SEQUENCE [LARGE SCALE GENOMIC DNA]</scope>
    <source>
        <strain evidence="6 7">PP31</strain>
    </source>
</reference>
<evidence type="ECO:0000313" key="7">
    <source>
        <dbReference type="Proteomes" id="UP000427769"/>
    </source>
</evidence>
<dbReference type="GO" id="GO:0009231">
    <property type="term" value="P:riboflavin biosynthetic process"/>
    <property type="evidence" value="ECO:0007669"/>
    <property type="project" value="TreeGrafter"/>
</dbReference>
<protein>
    <submittedName>
        <fullName evidence="6">Creatininase</fullName>
    </submittedName>
</protein>
<dbReference type="OrthoDB" id="9801445at2"/>
<dbReference type="SUPFAM" id="SSF102215">
    <property type="entry name" value="Creatininase"/>
    <property type="match status" value="1"/>
</dbReference>
<dbReference type="AlphaFoldDB" id="A0A5K7ZB68"/>
<comment type="cofactor">
    <cofactor evidence="1">
        <name>Zn(2+)</name>
        <dbReference type="ChEBI" id="CHEBI:29105"/>
    </cofactor>
</comment>
<evidence type="ECO:0000256" key="1">
    <source>
        <dbReference type="ARBA" id="ARBA00001947"/>
    </source>
</evidence>
<dbReference type="InterPro" id="IPR003785">
    <property type="entry name" value="Creatininase/forma_Hydrolase"/>
</dbReference>
<dbReference type="GO" id="GO:0046872">
    <property type="term" value="F:metal ion binding"/>
    <property type="evidence" value="ECO:0007669"/>
    <property type="project" value="UniProtKB-KW"/>
</dbReference>
<dbReference type="Gene3D" id="3.40.50.10310">
    <property type="entry name" value="Creatininase"/>
    <property type="match status" value="1"/>
</dbReference>
<evidence type="ECO:0000256" key="2">
    <source>
        <dbReference type="ARBA" id="ARBA00022723"/>
    </source>
</evidence>
<dbReference type="GO" id="GO:0016811">
    <property type="term" value="F:hydrolase activity, acting on carbon-nitrogen (but not peptide) bonds, in linear amides"/>
    <property type="evidence" value="ECO:0007669"/>
    <property type="project" value="TreeGrafter"/>
</dbReference>
<accession>A0A5K7ZB68</accession>
<dbReference type="KEGG" id="dwd:DSCW_10340"/>
<dbReference type="Proteomes" id="UP000427769">
    <property type="component" value="Chromosome"/>
</dbReference>
<sequence>MTSLYLSEMTSGECRRIAEEDAVVVIPMGSMELEGRHLPLGVDTFVADGIVRHLKGVSGVCVGPTLPIGYSKWFLPFAGTITLETDTLIRVLIEYVESLISAGFRRFVFLNAHKGNNACIESASRSMIDRHRIKIGMLSVWKLAHELCAVKDGIIEEGRFTHAGEIMTSTVMALKPETVVDERMRGDAPRSMQDSAFKVINFLGEVSFKDSVQIVYQDIREITDSGTIGDPTSASVEKGEAIIARLSEYARAFLKEFRMLSLQEDPTEVPCQA</sequence>
<evidence type="ECO:0000256" key="3">
    <source>
        <dbReference type="ARBA" id="ARBA00022801"/>
    </source>
</evidence>
<dbReference type="PANTHER" id="PTHR35005:SF1">
    <property type="entry name" value="2-AMINO-5-FORMYLAMINO-6-RIBOSYLAMINOPYRIMIDIN-4(3H)-ONE 5'-MONOPHOSPHATE DEFORMYLASE"/>
    <property type="match status" value="1"/>
</dbReference>
<keyword evidence="7" id="KW-1185">Reference proteome</keyword>
<proteinExistence type="inferred from homology"/>
<name>A0A5K7ZB68_9BACT</name>
<dbReference type="PANTHER" id="PTHR35005">
    <property type="entry name" value="3-DEHYDRO-SCYLLO-INOSOSE HYDROLASE"/>
    <property type="match status" value="1"/>
</dbReference>
<dbReference type="RefSeq" id="WP_155302710.1">
    <property type="nucleotide sequence ID" value="NZ_AP021875.1"/>
</dbReference>
<keyword evidence="3" id="KW-0378">Hydrolase</keyword>
<keyword evidence="2" id="KW-0479">Metal-binding</keyword>
<evidence type="ECO:0000256" key="4">
    <source>
        <dbReference type="ARBA" id="ARBA00022833"/>
    </source>
</evidence>
<evidence type="ECO:0000313" key="6">
    <source>
        <dbReference type="EMBL" id="BBO73617.1"/>
    </source>
</evidence>